<dbReference type="InterPro" id="IPR012962">
    <property type="entry name" value="Pept_M54_archaemetzincn"/>
</dbReference>
<dbReference type="CDD" id="cd11375">
    <property type="entry name" value="Peptidase_M54"/>
    <property type="match status" value="1"/>
</dbReference>
<feature type="region of interest" description="Disordered" evidence="7">
    <location>
        <begin position="43"/>
        <end position="71"/>
    </location>
</feature>
<comment type="cofactor">
    <cofactor evidence="1">
        <name>Zn(2+)</name>
        <dbReference type="ChEBI" id="CHEBI:29105"/>
    </cofactor>
</comment>
<gene>
    <name evidence="8" type="ORF">KP79_PYT00520</name>
</gene>
<organism evidence="8 9">
    <name type="scientific">Mizuhopecten yessoensis</name>
    <name type="common">Japanese scallop</name>
    <name type="synonym">Patinopecten yessoensis</name>
    <dbReference type="NCBI Taxonomy" id="6573"/>
    <lineage>
        <taxon>Eukaryota</taxon>
        <taxon>Metazoa</taxon>
        <taxon>Spiralia</taxon>
        <taxon>Lophotrochozoa</taxon>
        <taxon>Mollusca</taxon>
        <taxon>Bivalvia</taxon>
        <taxon>Autobranchia</taxon>
        <taxon>Pteriomorphia</taxon>
        <taxon>Pectinida</taxon>
        <taxon>Pectinoidea</taxon>
        <taxon>Pectinidae</taxon>
        <taxon>Mizuhopecten</taxon>
    </lineage>
</organism>
<evidence type="ECO:0000256" key="6">
    <source>
        <dbReference type="ARBA" id="ARBA00023049"/>
    </source>
</evidence>
<dbReference type="GO" id="GO:0046872">
    <property type="term" value="F:metal ion binding"/>
    <property type="evidence" value="ECO:0007669"/>
    <property type="project" value="UniProtKB-KW"/>
</dbReference>
<keyword evidence="4" id="KW-0378">Hydrolase</keyword>
<dbReference type="EMBL" id="NEDP02001510">
    <property type="protein sequence ID" value="OWF53097.1"/>
    <property type="molecule type" value="Genomic_DNA"/>
</dbReference>
<evidence type="ECO:0000256" key="4">
    <source>
        <dbReference type="ARBA" id="ARBA00022801"/>
    </source>
</evidence>
<keyword evidence="9" id="KW-1185">Reference proteome</keyword>
<dbReference type="PANTHER" id="PTHR15910">
    <property type="entry name" value="ARCHAEMETZINCIN"/>
    <property type="match status" value="1"/>
</dbReference>
<dbReference type="SUPFAM" id="SSF55486">
    <property type="entry name" value="Metalloproteases ('zincins'), catalytic domain"/>
    <property type="match status" value="1"/>
</dbReference>
<accession>A0A210QWE9</accession>
<dbReference type="GO" id="GO:0006508">
    <property type="term" value="P:proteolysis"/>
    <property type="evidence" value="ECO:0007669"/>
    <property type="project" value="UniProtKB-KW"/>
</dbReference>
<evidence type="ECO:0000256" key="3">
    <source>
        <dbReference type="ARBA" id="ARBA00022723"/>
    </source>
</evidence>
<dbReference type="AlphaFoldDB" id="A0A210QWE9"/>
<dbReference type="GO" id="GO:0008237">
    <property type="term" value="F:metallopeptidase activity"/>
    <property type="evidence" value="ECO:0007669"/>
    <property type="project" value="UniProtKB-KW"/>
</dbReference>
<reference evidence="8 9" key="1">
    <citation type="journal article" date="2017" name="Nat. Ecol. Evol.">
        <title>Scallop genome provides insights into evolution of bilaterian karyotype and development.</title>
        <authorList>
            <person name="Wang S."/>
            <person name="Zhang J."/>
            <person name="Jiao W."/>
            <person name="Li J."/>
            <person name="Xun X."/>
            <person name="Sun Y."/>
            <person name="Guo X."/>
            <person name="Huan P."/>
            <person name="Dong B."/>
            <person name="Zhang L."/>
            <person name="Hu X."/>
            <person name="Sun X."/>
            <person name="Wang J."/>
            <person name="Zhao C."/>
            <person name="Wang Y."/>
            <person name="Wang D."/>
            <person name="Huang X."/>
            <person name="Wang R."/>
            <person name="Lv J."/>
            <person name="Li Y."/>
            <person name="Zhang Z."/>
            <person name="Liu B."/>
            <person name="Lu W."/>
            <person name="Hui Y."/>
            <person name="Liang J."/>
            <person name="Zhou Z."/>
            <person name="Hou R."/>
            <person name="Li X."/>
            <person name="Liu Y."/>
            <person name="Li H."/>
            <person name="Ning X."/>
            <person name="Lin Y."/>
            <person name="Zhao L."/>
            <person name="Xing Q."/>
            <person name="Dou J."/>
            <person name="Li Y."/>
            <person name="Mao J."/>
            <person name="Guo H."/>
            <person name="Dou H."/>
            <person name="Li T."/>
            <person name="Mu C."/>
            <person name="Jiang W."/>
            <person name="Fu Q."/>
            <person name="Fu X."/>
            <person name="Miao Y."/>
            <person name="Liu J."/>
            <person name="Yu Q."/>
            <person name="Li R."/>
            <person name="Liao H."/>
            <person name="Li X."/>
            <person name="Kong Y."/>
            <person name="Jiang Z."/>
            <person name="Chourrout D."/>
            <person name="Li R."/>
            <person name="Bao Z."/>
        </authorList>
    </citation>
    <scope>NUCLEOTIDE SEQUENCE [LARGE SCALE GENOMIC DNA]</scope>
    <source>
        <strain evidence="8 9">PY_sf001</strain>
    </source>
</reference>
<dbReference type="InterPro" id="IPR024079">
    <property type="entry name" value="MetalloPept_cat_dom_sf"/>
</dbReference>
<sequence>MGSTASKDTTSPQQKFLIGNLSRKSDVDLKFYQLSYHCLQNSPSMIDNRNRDRKRKGLEKNRKQIQKSQGKHVENEINHLEHCDSLESRLKARKDVDEKLSQNISHECVGDDALITFPDLFVPILGTKKLMCTQTYVAWRSIMDLEKLKSLFVKKRTIYLVQVDSFPDFLSNFRILFDSEEMTLFELAQTFLQVFFTGMRVKWIEEVSIAQKKWNINSRHHEKTGKFQYLVTDFFPLLPKVCPKDGYCIMGLTWADLYPKEELNFVLGEAHNPFKSGMVSFGRFEPKSYNEETHKDVTSVTTEVVWKLLKCLSHELCHLFGMAHCDFFSCTMNGSGSVGEAMDQPLFLCPVCTRKLQHICKFDILERYEKIGTIPCGD</sequence>
<evidence type="ECO:0000313" key="8">
    <source>
        <dbReference type="EMBL" id="OWF53097.1"/>
    </source>
</evidence>
<keyword evidence="6" id="KW-0482">Metalloprotease</keyword>
<keyword evidence="2" id="KW-0645">Protease</keyword>
<evidence type="ECO:0000313" key="9">
    <source>
        <dbReference type="Proteomes" id="UP000242188"/>
    </source>
</evidence>
<evidence type="ECO:0000256" key="5">
    <source>
        <dbReference type="ARBA" id="ARBA00022833"/>
    </source>
</evidence>
<dbReference type="Proteomes" id="UP000242188">
    <property type="component" value="Unassembled WGS sequence"/>
</dbReference>
<dbReference type="Gene3D" id="3.40.390.10">
    <property type="entry name" value="Collagenase (Catalytic Domain)"/>
    <property type="match status" value="1"/>
</dbReference>
<proteinExistence type="predicted"/>
<comment type="caution">
    <text evidence="8">The sequence shown here is derived from an EMBL/GenBank/DDBJ whole genome shotgun (WGS) entry which is preliminary data.</text>
</comment>
<evidence type="ECO:0000256" key="1">
    <source>
        <dbReference type="ARBA" id="ARBA00001947"/>
    </source>
</evidence>
<dbReference type="OrthoDB" id="2365600at2759"/>
<evidence type="ECO:0000256" key="2">
    <source>
        <dbReference type="ARBA" id="ARBA00022670"/>
    </source>
</evidence>
<evidence type="ECO:0000256" key="7">
    <source>
        <dbReference type="SAM" id="MobiDB-lite"/>
    </source>
</evidence>
<dbReference type="PANTHER" id="PTHR15910:SF1">
    <property type="entry name" value="ARCHAEMETZINCIN-2"/>
    <property type="match status" value="1"/>
</dbReference>
<protein>
    <submittedName>
        <fullName evidence="8">Archaemetzincin-2</fullName>
    </submittedName>
</protein>
<name>A0A210QWE9_MIZYE</name>
<keyword evidence="3" id="KW-0479">Metal-binding</keyword>
<dbReference type="Pfam" id="PF07998">
    <property type="entry name" value="Peptidase_M54"/>
    <property type="match status" value="1"/>
</dbReference>
<keyword evidence="5" id="KW-0862">Zinc</keyword>